<feature type="domain" description="DUF834" evidence="2">
    <location>
        <begin position="33"/>
        <end position="65"/>
    </location>
</feature>
<evidence type="ECO:0000313" key="4">
    <source>
        <dbReference type="Proteomes" id="UP000000763"/>
    </source>
</evidence>
<feature type="compositionally biased region" description="Polar residues" evidence="1">
    <location>
        <begin position="127"/>
        <end position="136"/>
    </location>
</feature>
<evidence type="ECO:0000259" key="2">
    <source>
        <dbReference type="Pfam" id="PF05754"/>
    </source>
</evidence>
<protein>
    <submittedName>
        <fullName evidence="3">OSJNBa0074B10.1 protein</fullName>
    </submittedName>
</protein>
<gene>
    <name evidence="3" type="primary">OSJNBa0074B10.1</name>
</gene>
<reference evidence="4" key="2">
    <citation type="journal article" date="2008" name="Nucleic Acids Res.">
        <title>The rice annotation project database (RAP-DB): 2008 update.</title>
        <authorList>
            <consortium name="The rice annotation project (RAP)"/>
        </authorList>
    </citation>
    <scope>GENOME REANNOTATION</scope>
    <source>
        <strain evidence="4">cv. Nipponbare</strain>
    </source>
</reference>
<feature type="compositionally biased region" description="Pro residues" evidence="1">
    <location>
        <begin position="153"/>
        <end position="166"/>
    </location>
</feature>
<name>Q7XS97_ORYSJ</name>
<dbReference type="Proteomes" id="UP000000763">
    <property type="component" value="Chromosome 4"/>
</dbReference>
<evidence type="ECO:0000256" key="1">
    <source>
        <dbReference type="SAM" id="MobiDB-lite"/>
    </source>
</evidence>
<dbReference type="SUPFAM" id="SSF54001">
    <property type="entry name" value="Cysteine proteinases"/>
    <property type="match status" value="1"/>
</dbReference>
<dbReference type="AlphaFoldDB" id="Q7XS97"/>
<dbReference type="Pfam" id="PF05754">
    <property type="entry name" value="DUF834"/>
    <property type="match status" value="1"/>
</dbReference>
<organism evidence="3 4">
    <name type="scientific">Oryza sativa subsp. japonica</name>
    <name type="common">Rice</name>
    <dbReference type="NCBI Taxonomy" id="39947"/>
    <lineage>
        <taxon>Eukaryota</taxon>
        <taxon>Viridiplantae</taxon>
        <taxon>Streptophyta</taxon>
        <taxon>Embryophyta</taxon>
        <taxon>Tracheophyta</taxon>
        <taxon>Spermatophyta</taxon>
        <taxon>Magnoliopsida</taxon>
        <taxon>Liliopsida</taxon>
        <taxon>Poales</taxon>
        <taxon>Poaceae</taxon>
        <taxon>BOP clade</taxon>
        <taxon>Oryzoideae</taxon>
        <taxon>Oryzeae</taxon>
        <taxon>Oryzinae</taxon>
        <taxon>Oryza</taxon>
        <taxon>Oryza sativa</taxon>
    </lineage>
</organism>
<dbReference type="InterPro" id="IPR008552">
    <property type="entry name" value="DUF834"/>
</dbReference>
<feature type="region of interest" description="Disordered" evidence="1">
    <location>
        <begin position="104"/>
        <end position="190"/>
    </location>
</feature>
<dbReference type="EMBL" id="AL662941">
    <property type="protein sequence ID" value="CAE02075.2"/>
    <property type="molecule type" value="Genomic_DNA"/>
</dbReference>
<accession>Q7XS97</accession>
<reference evidence="4" key="1">
    <citation type="journal article" date="2005" name="Nature">
        <title>The map-based sequence of the rice genome.</title>
        <authorList>
            <consortium name="International rice genome sequencing project (IRGSP)"/>
            <person name="Matsumoto T."/>
            <person name="Wu J."/>
            <person name="Kanamori H."/>
            <person name="Katayose Y."/>
            <person name="Fujisawa M."/>
            <person name="Namiki N."/>
            <person name="Mizuno H."/>
            <person name="Yamamoto K."/>
            <person name="Antonio B.A."/>
            <person name="Baba T."/>
            <person name="Sakata K."/>
            <person name="Nagamura Y."/>
            <person name="Aoki H."/>
            <person name="Arikawa K."/>
            <person name="Arita K."/>
            <person name="Bito T."/>
            <person name="Chiden Y."/>
            <person name="Fujitsuka N."/>
            <person name="Fukunaka R."/>
            <person name="Hamada M."/>
            <person name="Harada C."/>
            <person name="Hayashi A."/>
            <person name="Hijishita S."/>
            <person name="Honda M."/>
            <person name="Hosokawa S."/>
            <person name="Ichikawa Y."/>
            <person name="Idonuma A."/>
            <person name="Iijima M."/>
            <person name="Ikeda M."/>
            <person name="Ikeno M."/>
            <person name="Ito K."/>
            <person name="Ito S."/>
            <person name="Ito T."/>
            <person name="Ito Y."/>
            <person name="Ito Y."/>
            <person name="Iwabuchi A."/>
            <person name="Kamiya K."/>
            <person name="Karasawa W."/>
            <person name="Kurita K."/>
            <person name="Katagiri S."/>
            <person name="Kikuta A."/>
            <person name="Kobayashi H."/>
            <person name="Kobayashi N."/>
            <person name="Machita K."/>
            <person name="Maehara T."/>
            <person name="Masukawa M."/>
            <person name="Mizubayashi T."/>
            <person name="Mukai Y."/>
            <person name="Nagasaki H."/>
            <person name="Nagata Y."/>
            <person name="Naito S."/>
            <person name="Nakashima M."/>
            <person name="Nakama Y."/>
            <person name="Nakamichi Y."/>
            <person name="Nakamura M."/>
            <person name="Meguro A."/>
            <person name="Negishi M."/>
            <person name="Ohta I."/>
            <person name="Ohta T."/>
            <person name="Okamoto M."/>
            <person name="Ono N."/>
            <person name="Saji S."/>
            <person name="Sakaguchi M."/>
            <person name="Sakai K."/>
            <person name="Shibata M."/>
            <person name="Shimokawa T."/>
            <person name="Song J."/>
            <person name="Takazaki Y."/>
            <person name="Terasawa K."/>
            <person name="Tsugane M."/>
            <person name="Tsuji K."/>
            <person name="Ueda S."/>
            <person name="Waki K."/>
            <person name="Yamagata H."/>
            <person name="Yamamoto M."/>
            <person name="Yamamoto S."/>
            <person name="Yamane H."/>
            <person name="Yoshiki S."/>
            <person name="Yoshihara R."/>
            <person name="Yukawa K."/>
            <person name="Zhong H."/>
            <person name="Yano M."/>
            <person name="Yuan Q."/>
            <person name="Ouyang S."/>
            <person name="Liu J."/>
            <person name="Jones K.M."/>
            <person name="Gansberger K."/>
            <person name="Moffat K."/>
            <person name="Hill J."/>
            <person name="Bera J."/>
            <person name="Fadrosh D."/>
            <person name="Jin S."/>
            <person name="Johri S."/>
            <person name="Kim M."/>
            <person name="Overton L."/>
            <person name="Reardon M."/>
            <person name="Tsitrin T."/>
            <person name="Vuong H."/>
            <person name="Weaver B."/>
            <person name="Ciecko A."/>
            <person name="Tallon L."/>
            <person name="Jackson J."/>
            <person name="Pai G."/>
            <person name="Aken S.V."/>
            <person name="Utterback T."/>
            <person name="Reidmuller S."/>
            <person name="Feldblyum T."/>
            <person name="Hsiao J."/>
            <person name="Zismann V."/>
            <person name="Iobst S."/>
            <person name="de Vazeille A.R."/>
            <person name="Buell C.R."/>
            <person name="Ying K."/>
            <person name="Li Y."/>
            <person name="Lu T."/>
            <person name="Huang Y."/>
            <person name="Zhao Q."/>
            <person name="Feng Q."/>
            <person name="Zhang L."/>
            <person name="Zhu J."/>
            <person name="Weng Q."/>
            <person name="Mu J."/>
            <person name="Lu Y."/>
            <person name="Fan D."/>
            <person name="Liu Y."/>
            <person name="Guan J."/>
            <person name="Zhang Y."/>
            <person name="Yu S."/>
            <person name="Liu X."/>
            <person name="Zhang Y."/>
            <person name="Hong G."/>
            <person name="Han B."/>
            <person name="Choisne N."/>
            <person name="Demange N."/>
            <person name="Orjeda G."/>
            <person name="Samain S."/>
            <person name="Cattolico L."/>
            <person name="Pelletier E."/>
            <person name="Couloux A."/>
            <person name="Segurens B."/>
            <person name="Wincker P."/>
            <person name="D'Hont A."/>
            <person name="Scarpelli C."/>
            <person name="Weissenbach J."/>
            <person name="Salanoubat M."/>
            <person name="Quetier F."/>
            <person name="Yu Y."/>
            <person name="Kim H.R."/>
            <person name="Rambo T."/>
            <person name="Currie J."/>
            <person name="Collura K."/>
            <person name="Luo M."/>
            <person name="Yang T."/>
            <person name="Ammiraju J.S.S."/>
            <person name="Engler F."/>
            <person name="Soderlund C."/>
            <person name="Wing R.A."/>
            <person name="Palmer L.E."/>
            <person name="de la Bastide M."/>
            <person name="Spiegel L."/>
            <person name="Nascimento L."/>
            <person name="Zutavern T."/>
            <person name="O'Shaughnessy A."/>
            <person name="Dike S."/>
            <person name="Dedhia N."/>
            <person name="Preston R."/>
            <person name="Balija V."/>
            <person name="McCombie W.R."/>
            <person name="Chow T."/>
            <person name="Chen H."/>
            <person name="Chung M."/>
            <person name="Chen C."/>
            <person name="Shaw J."/>
            <person name="Wu H."/>
            <person name="Hsiao K."/>
            <person name="Chao Y."/>
            <person name="Chu M."/>
            <person name="Cheng C."/>
            <person name="Hour A."/>
            <person name="Lee P."/>
            <person name="Lin S."/>
            <person name="Lin Y."/>
            <person name="Liou J."/>
            <person name="Liu S."/>
            <person name="Hsing Y."/>
            <person name="Raghuvanshi S."/>
            <person name="Mohanty A."/>
            <person name="Bharti A.K."/>
            <person name="Gaur A."/>
            <person name="Gupta V."/>
            <person name="Kumar D."/>
            <person name="Ravi V."/>
            <person name="Vij S."/>
            <person name="Kapur A."/>
            <person name="Khurana P."/>
            <person name="Khurana P."/>
            <person name="Khurana J.P."/>
            <person name="Tyagi A.K."/>
            <person name="Gaikwad K."/>
            <person name="Singh A."/>
            <person name="Dalal V."/>
            <person name="Srivastava S."/>
            <person name="Dixit A."/>
            <person name="Pal A.K."/>
            <person name="Ghazi I.A."/>
            <person name="Yadav M."/>
            <person name="Pandit A."/>
            <person name="Bhargava A."/>
            <person name="Sureshbabu K."/>
            <person name="Batra K."/>
            <person name="Sharma T.R."/>
            <person name="Mohapatra T."/>
            <person name="Singh N.K."/>
            <person name="Messing J."/>
            <person name="Nelson A.B."/>
            <person name="Fuks G."/>
            <person name="Kavchok S."/>
            <person name="Keizer G."/>
            <person name="Linton E."/>
            <person name="Llaca V."/>
            <person name="Song R."/>
            <person name="Tanyolac B."/>
            <person name="Young S."/>
            <person name="Ho-Il K."/>
            <person name="Hahn J.H."/>
            <person name="Sangsakoo G."/>
            <person name="Vanavichit A."/>
            <person name="de Mattos Luiz.A.T."/>
            <person name="Zimmer P.D."/>
            <person name="Malone G."/>
            <person name="Dellagostin O."/>
            <person name="de Oliveira A.C."/>
            <person name="Bevan M."/>
            <person name="Bancroft I."/>
            <person name="Minx P."/>
            <person name="Cordum H."/>
            <person name="Wilson R."/>
            <person name="Cheng Z."/>
            <person name="Jin W."/>
            <person name="Jiang J."/>
            <person name="Leong S.A."/>
            <person name="Iwama H."/>
            <person name="Gojobori T."/>
            <person name="Itoh T."/>
            <person name="Niimura Y."/>
            <person name="Fujii Y."/>
            <person name="Habara T."/>
            <person name="Sakai H."/>
            <person name="Sato Y."/>
            <person name="Wilson G."/>
            <person name="Kumar K."/>
            <person name="McCouch S."/>
            <person name="Juretic N."/>
            <person name="Hoen D."/>
            <person name="Wright S."/>
            <person name="Bruskiewich R."/>
            <person name="Bureau T."/>
            <person name="Miyao A."/>
            <person name="Hirochika H."/>
            <person name="Nishikawa T."/>
            <person name="Kadowaki K."/>
            <person name="Sugiura M."/>
            <person name="Burr B."/>
            <person name="Sasaki T."/>
        </authorList>
    </citation>
    <scope>NUCLEOTIDE SEQUENCE [LARGE SCALE GENOMIC DNA]</scope>
    <source>
        <strain evidence="4">cv. Nipponbare</strain>
    </source>
</reference>
<dbReference type="InterPro" id="IPR038765">
    <property type="entry name" value="Papain-like_cys_pep_sf"/>
</dbReference>
<sequence>MAGDEIGMAARREQLRPGTAGTTANGGCRSKDGGIPLVHGEDGFRRDFGAREPAAGLLLLLANPTRRLRGFHSRNYFGKRSNGEVGFGRRRRWQQDTGWPARLCPEVEEGNDNTRGSKLSWWKPRTRTSSWTTLEETTPPQDPAQTPPQARAPTPPQAPAPCPPAPFKSRTHQAPPPARTRATKKVKVDAAENKEPPYDCTQEELDAYMAAEVKRQLKPQSPEKKIPINPSAKKFFRSMSAPAKEAIKLTDYEQTLKKAYYGKDQLLKGAPIPKVEVRHKYELGKPLVKPEQLQFLPTQMYKFYQRYMEMSASGREMIGARIKSSDFLQGEDILWINFEDIYDLYQLDALDVSIFSAWILMEIQRARRRGVFDTGFIDPRKAYRVNVYDPMNKDKSTFDQVFELIDRAWYRFRHLVRGNWKEKLRRKFKFPVIHMRDNLTHKEFVVAVQEQLIGFINEQVLDPEGEFYYDGNTIHKPLAFEITTTMSKS</sequence>
<proteinExistence type="predicted"/>
<evidence type="ECO:0000313" key="3">
    <source>
        <dbReference type="EMBL" id="CAE02075.2"/>
    </source>
</evidence>